<dbReference type="AlphaFoldDB" id="A0A1G9USW9"/>
<evidence type="ECO:0000256" key="2">
    <source>
        <dbReference type="ARBA" id="ARBA00022692"/>
    </source>
</evidence>
<name>A0A1G9USW9_9ACTN</name>
<accession>A0A1G9USW9</accession>
<keyword evidence="3" id="KW-1133">Transmembrane helix</keyword>
<reference evidence="5 6" key="1">
    <citation type="submission" date="2016-10" db="EMBL/GenBank/DDBJ databases">
        <authorList>
            <person name="de Groot N.N."/>
        </authorList>
    </citation>
    <scope>NUCLEOTIDE SEQUENCE [LARGE SCALE GENOMIC DNA]</scope>
    <source>
        <strain evidence="5 6">CGMCC 1.11147</strain>
    </source>
</reference>
<dbReference type="Gene3D" id="3.90.550.10">
    <property type="entry name" value="Spore Coat Polysaccharide Biosynthesis Protein SpsA, Chain A"/>
    <property type="match status" value="1"/>
</dbReference>
<dbReference type="GO" id="GO:0005737">
    <property type="term" value="C:cytoplasm"/>
    <property type="evidence" value="ECO:0007669"/>
    <property type="project" value="TreeGrafter"/>
</dbReference>
<evidence type="ECO:0000313" key="5">
    <source>
        <dbReference type="EMBL" id="SDM62897.1"/>
    </source>
</evidence>
<dbReference type="Pfam" id="PF13704">
    <property type="entry name" value="Glyco_tranf_2_4"/>
    <property type="match status" value="1"/>
</dbReference>
<sequence>MPLTLVATMMVRDEIDIVPAMIEHHLDQGVDLVIVTDNASVDGTTDVLRSYVETGRVELHHDPVHRKQQGVVVTQMARRARTAHAADWVLNLDADEFQVPVDRTLTLRGALEATPLHLNAFTVPVTNLVGPAAWSGSGIGRLAWRDHRTEAQLQQIGIHAQPTPNGMHRGETDVTVAQGNHFVSLPSNGQPAPEVATEVLHLPWRSWAQLEQKVINAGRSYESNPDLRPSPRHHGMLDYRRHQAGQLFEAYLARTPLRTELERGEADGSFVRDDWLAEHLRGLVGRALRPDLLGPVVDPAQDRPVPDDEHADGAERGRDLLAAEEA</sequence>
<dbReference type="EMBL" id="FNIC01000001">
    <property type="protein sequence ID" value="SDM62897.1"/>
    <property type="molecule type" value="Genomic_DNA"/>
</dbReference>
<comment type="subcellular location">
    <subcellularLocation>
        <location evidence="1">Membrane</location>
        <topology evidence="1">Single-pass membrane protein</topology>
    </subcellularLocation>
</comment>
<dbReference type="GO" id="GO:0016757">
    <property type="term" value="F:glycosyltransferase activity"/>
    <property type="evidence" value="ECO:0007669"/>
    <property type="project" value="TreeGrafter"/>
</dbReference>
<evidence type="ECO:0000256" key="3">
    <source>
        <dbReference type="ARBA" id="ARBA00022989"/>
    </source>
</evidence>
<dbReference type="PANTHER" id="PTHR21461:SF69">
    <property type="entry name" value="GLYCOSYLTRANSFERASE FAMILY 92 PROTEIN"/>
    <property type="match status" value="1"/>
</dbReference>
<feature type="region of interest" description="Disordered" evidence="4">
    <location>
        <begin position="294"/>
        <end position="326"/>
    </location>
</feature>
<gene>
    <name evidence="5" type="ORF">SAMN05192576_0533</name>
</gene>
<protein>
    <submittedName>
        <fullName evidence="5">Glycosyl transferase family 2</fullName>
    </submittedName>
</protein>
<keyword evidence="5" id="KW-0808">Transferase</keyword>
<proteinExistence type="predicted"/>
<organism evidence="5 6">
    <name type="scientific">Nocardioides szechwanensis</name>
    <dbReference type="NCBI Taxonomy" id="1005944"/>
    <lineage>
        <taxon>Bacteria</taxon>
        <taxon>Bacillati</taxon>
        <taxon>Actinomycetota</taxon>
        <taxon>Actinomycetes</taxon>
        <taxon>Propionibacteriales</taxon>
        <taxon>Nocardioidaceae</taxon>
        <taxon>Nocardioides</taxon>
    </lineage>
</organism>
<evidence type="ECO:0000313" key="6">
    <source>
        <dbReference type="Proteomes" id="UP000199004"/>
    </source>
</evidence>
<feature type="compositionally biased region" description="Basic and acidic residues" evidence="4">
    <location>
        <begin position="300"/>
        <end position="326"/>
    </location>
</feature>
<dbReference type="RefSeq" id="WP_245715074.1">
    <property type="nucleotide sequence ID" value="NZ_BKAE01000004.1"/>
</dbReference>
<dbReference type="Proteomes" id="UP000199004">
    <property type="component" value="Unassembled WGS sequence"/>
</dbReference>
<dbReference type="GO" id="GO:0016020">
    <property type="term" value="C:membrane"/>
    <property type="evidence" value="ECO:0007669"/>
    <property type="project" value="UniProtKB-SubCell"/>
</dbReference>
<dbReference type="SUPFAM" id="SSF53448">
    <property type="entry name" value="Nucleotide-diphospho-sugar transferases"/>
    <property type="match status" value="1"/>
</dbReference>
<keyword evidence="2" id="KW-0812">Transmembrane</keyword>
<evidence type="ECO:0000256" key="4">
    <source>
        <dbReference type="SAM" id="MobiDB-lite"/>
    </source>
</evidence>
<dbReference type="PANTHER" id="PTHR21461">
    <property type="entry name" value="GLYCOSYLTRANSFERASE FAMILY 92 PROTEIN"/>
    <property type="match status" value="1"/>
</dbReference>
<evidence type="ECO:0000256" key="1">
    <source>
        <dbReference type="ARBA" id="ARBA00004167"/>
    </source>
</evidence>
<dbReference type="InterPro" id="IPR029044">
    <property type="entry name" value="Nucleotide-diphossugar_trans"/>
</dbReference>
<keyword evidence="3" id="KW-0472">Membrane</keyword>
<keyword evidence="6" id="KW-1185">Reference proteome</keyword>
<dbReference type="STRING" id="1005944.SAMN05192576_0533"/>